<dbReference type="GeneID" id="301125224"/>
<evidence type="ECO:0000256" key="1">
    <source>
        <dbReference type="ARBA" id="ARBA00023015"/>
    </source>
</evidence>
<dbReference type="Proteomes" id="UP000214606">
    <property type="component" value="Chromosome"/>
</dbReference>
<evidence type="ECO:0000313" key="6">
    <source>
        <dbReference type="EMBL" id="KZN97247.1"/>
    </source>
</evidence>
<dbReference type="KEGG" id="apak:AP3564_09290"/>
<dbReference type="PRINTS" id="PR00033">
    <property type="entry name" value="HTHASNC"/>
</dbReference>
<dbReference type="SUPFAM" id="SSF46785">
    <property type="entry name" value="Winged helix' DNA-binding domain"/>
    <property type="match status" value="1"/>
</dbReference>
<gene>
    <name evidence="5" type="ORF">AP3564_09290</name>
    <name evidence="6" type="ORF">AZI98_04225</name>
</gene>
<accession>A0A163ZRD9</accession>
<dbReference type="SMART" id="SM00344">
    <property type="entry name" value="HTH_ASNC"/>
    <property type="match status" value="1"/>
</dbReference>
<dbReference type="PANTHER" id="PTHR43413">
    <property type="entry name" value="TRANSCRIPTIONAL REGULATOR, ASNC FAMILY"/>
    <property type="match status" value="1"/>
</dbReference>
<protein>
    <submittedName>
        <fullName evidence="6">AsnC family transcriptional regulator</fullName>
    </submittedName>
</protein>
<dbReference type="InterPro" id="IPR019888">
    <property type="entry name" value="Tscrpt_reg_AsnC-like"/>
</dbReference>
<dbReference type="Gene3D" id="3.30.70.920">
    <property type="match status" value="1"/>
</dbReference>
<keyword evidence="7" id="KW-1185">Reference proteome</keyword>
<dbReference type="AlphaFoldDB" id="A0A161ZVA8"/>
<dbReference type="InterPro" id="IPR036388">
    <property type="entry name" value="WH-like_DNA-bd_sf"/>
</dbReference>
<proteinExistence type="predicted"/>
<feature type="domain" description="HTH asnC-type" evidence="4">
    <location>
        <begin position="3"/>
        <end position="65"/>
    </location>
</feature>
<evidence type="ECO:0000313" key="7">
    <source>
        <dbReference type="Proteomes" id="UP000076476"/>
    </source>
</evidence>
<dbReference type="STRING" id="33936.AZI98_04225"/>
<evidence type="ECO:0000256" key="2">
    <source>
        <dbReference type="ARBA" id="ARBA00023125"/>
    </source>
</evidence>
<reference evidence="5 8" key="2">
    <citation type="submission" date="2016-10" db="EMBL/GenBank/DDBJ databases">
        <title>The whole genome sequencing and assembly of Aeribacillus pallidus KCTC3564 strain.</title>
        <authorList>
            <person name="Lee Y.-J."/>
            <person name="Park M.-K."/>
            <person name="Yi H."/>
            <person name="Bahn Y.-S."/>
            <person name="Kim J.F."/>
            <person name="Lee D.-W."/>
        </authorList>
    </citation>
    <scope>NUCLEOTIDE SEQUENCE [LARGE SCALE GENOMIC DNA]</scope>
    <source>
        <strain evidence="5 8">KCTC3564</strain>
    </source>
</reference>
<evidence type="ECO:0000313" key="5">
    <source>
        <dbReference type="EMBL" id="ASS90399.1"/>
    </source>
</evidence>
<dbReference type="InterPro" id="IPR050684">
    <property type="entry name" value="HTH-Siroheme_Decarb"/>
</dbReference>
<accession>A0A161ZVA8</accession>
<dbReference type="OrthoDB" id="66249at2"/>
<keyword evidence="1" id="KW-0805">Transcription regulation</keyword>
<dbReference type="SUPFAM" id="SSF54909">
    <property type="entry name" value="Dimeric alpha+beta barrel"/>
    <property type="match status" value="1"/>
</dbReference>
<dbReference type="EMBL" id="LWBR01000012">
    <property type="protein sequence ID" value="KZN97247.1"/>
    <property type="molecule type" value="Genomic_DNA"/>
</dbReference>
<dbReference type="PANTHER" id="PTHR43413:SF7">
    <property type="entry name" value="HTH-TYPE TRANSCRIPTIONAL REGULATOR PTR2"/>
    <property type="match status" value="1"/>
</dbReference>
<organism evidence="6 7">
    <name type="scientific">Aeribacillus pallidus</name>
    <dbReference type="NCBI Taxonomy" id="33936"/>
    <lineage>
        <taxon>Bacteria</taxon>
        <taxon>Bacillati</taxon>
        <taxon>Bacillota</taxon>
        <taxon>Bacilli</taxon>
        <taxon>Bacillales</taxon>
        <taxon>Bacillaceae</taxon>
        <taxon>Aeribacillus</taxon>
    </lineage>
</organism>
<dbReference type="GO" id="GO:0043565">
    <property type="term" value="F:sequence-specific DNA binding"/>
    <property type="evidence" value="ECO:0007669"/>
    <property type="project" value="InterPro"/>
</dbReference>
<evidence type="ECO:0000313" key="8">
    <source>
        <dbReference type="Proteomes" id="UP000214606"/>
    </source>
</evidence>
<sequence>MKLTEKETEILEILEEDSRLTPETIAKMIGLSEEETKKLISGLEEKKIIVNYATTIDWKKVDGHEGVTAMIDVKVAPKRGVGFDEIAERIYRFNEVKSVYLMSGAYDLSVVIEGKTMNDIARFVSEKLSTLESVLSTTTHFILKKYKHDGIIFDHEDKDKRIVVSP</sequence>
<name>A0A161ZVA8_9BACI</name>
<dbReference type="InterPro" id="IPR019887">
    <property type="entry name" value="Tscrpt_reg_AsnC/Lrp_C"/>
</dbReference>
<dbReference type="InterPro" id="IPR000485">
    <property type="entry name" value="AsnC-type_HTH_dom"/>
</dbReference>
<evidence type="ECO:0000256" key="3">
    <source>
        <dbReference type="ARBA" id="ARBA00023163"/>
    </source>
</evidence>
<dbReference type="EMBL" id="CP017703">
    <property type="protein sequence ID" value="ASS90399.1"/>
    <property type="molecule type" value="Genomic_DNA"/>
</dbReference>
<dbReference type="Gene3D" id="1.10.10.10">
    <property type="entry name" value="Winged helix-like DNA-binding domain superfamily/Winged helix DNA-binding domain"/>
    <property type="match status" value="1"/>
</dbReference>
<dbReference type="Pfam" id="PF01037">
    <property type="entry name" value="AsnC_trans_reg"/>
    <property type="match status" value="1"/>
</dbReference>
<keyword evidence="3" id="KW-0804">Transcription</keyword>
<dbReference type="Proteomes" id="UP000076476">
    <property type="component" value="Unassembled WGS sequence"/>
</dbReference>
<reference evidence="6 7" key="1">
    <citation type="submission" date="2016-04" db="EMBL/GenBank/DDBJ databases">
        <title>Draft genome sequence of Aeribacillus pallidus 8m3 from petroleum reservoir.</title>
        <authorList>
            <person name="Poltaraus A.B."/>
            <person name="Nazina T.N."/>
            <person name="Tourova T.P."/>
            <person name="Malakho S.M."/>
            <person name="Korshunova A.V."/>
            <person name="Sokolova D.S."/>
        </authorList>
    </citation>
    <scope>NUCLEOTIDE SEQUENCE [LARGE SCALE GENOMIC DNA]</scope>
    <source>
        <strain evidence="6 7">8m3</strain>
    </source>
</reference>
<dbReference type="Pfam" id="PF13412">
    <property type="entry name" value="HTH_24"/>
    <property type="match status" value="1"/>
</dbReference>
<dbReference type="PROSITE" id="PS50956">
    <property type="entry name" value="HTH_ASNC_2"/>
    <property type="match status" value="1"/>
</dbReference>
<dbReference type="InterPro" id="IPR011008">
    <property type="entry name" value="Dimeric_a/b-barrel"/>
</dbReference>
<evidence type="ECO:0000259" key="4">
    <source>
        <dbReference type="PROSITE" id="PS50956"/>
    </source>
</evidence>
<dbReference type="RefSeq" id="WP_063387051.1">
    <property type="nucleotide sequence ID" value="NZ_CP017703.1"/>
</dbReference>
<dbReference type="InterPro" id="IPR036390">
    <property type="entry name" value="WH_DNA-bd_sf"/>
</dbReference>
<keyword evidence="2" id="KW-0238">DNA-binding</keyword>